<dbReference type="EMBL" id="LHXO01000001">
    <property type="protein sequence ID" value="KXA95892.1"/>
    <property type="molecule type" value="Genomic_DNA"/>
</dbReference>
<feature type="transmembrane region" description="Helical" evidence="1">
    <location>
        <begin position="12"/>
        <end position="30"/>
    </location>
</feature>
<keyword evidence="3" id="KW-1185">Reference proteome</keyword>
<accession>A0A133UNU8</accession>
<dbReference type="AlphaFoldDB" id="A0A133UNU8"/>
<keyword evidence="1" id="KW-0812">Transmembrane</keyword>
<reference evidence="2 3" key="1">
    <citation type="journal article" date="2016" name="Sci. Rep.">
        <title>Metabolic traits of an uncultured archaeal lineage -MSBL1- from brine pools of the Red Sea.</title>
        <authorList>
            <person name="Mwirichia R."/>
            <person name="Alam I."/>
            <person name="Rashid M."/>
            <person name="Vinu M."/>
            <person name="Ba-Alawi W."/>
            <person name="Anthony Kamau A."/>
            <person name="Kamanda Ngugi D."/>
            <person name="Goker M."/>
            <person name="Klenk H.P."/>
            <person name="Bajic V."/>
            <person name="Stingl U."/>
        </authorList>
    </citation>
    <scope>NUCLEOTIDE SEQUENCE [LARGE SCALE GENOMIC DNA]</scope>
    <source>
        <strain evidence="2">SCGC-AAA259E19</strain>
    </source>
</reference>
<name>A0A133UNU8_9EURY</name>
<evidence type="ECO:0000313" key="3">
    <source>
        <dbReference type="Proteomes" id="UP000070284"/>
    </source>
</evidence>
<organism evidence="2 3">
    <name type="scientific">candidate division MSBL1 archaeon SCGC-AAA259E19</name>
    <dbReference type="NCBI Taxonomy" id="1698264"/>
    <lineage>
        <taxon>Archaea</taxon>
        <taxon>Methanobacteriati</taxon>
        <taxon>Methanobacteriota</taxon>
        <taxon>candidate division MSBL1</taxon>
    </lineage>
</organism>
<evidence type="ECO:0000313" key="2">
    <source>
        <dbReference type="EMBL" id="KXA95892.1"/>
    </source>
</evidence>
<comment type="caution">
    <text evidence="2">The sequence shown here is derived from an EMBL/GenBank/DDBJ whole genome shotgun (WGS) entry which is preliminary data.</text>
</comment>
<dbReference type="Proteomes" id="UP000070284">
    <property type="component" value="Unassembled WGS sequence"/>
</dbReference>
<evidence type="ECO:0000256" key="1">
    <source>
        <dbReference type="SAM" id="Phobius"/>
    </source>
</evidence>
<gene>
    <name evidence="2" type="ORF">AKJ65_00125</name>
</gene>
<sequence>MLKREKGGVKVASADLIAGIVTVAAVAGFYKINGGSQAPKATLEVSVWNDSQAPRVDVSISIDENVVWEDNIVREGVLDNDTYWEFRPACKSFQVRLKGEKHDLRAVFWNK</sequence>
<proteinExistence type="predicted"/>
<keyword evidence="1" id="KW-1133">Transmembrane helix</keyword>
<keyword evidence="1" id="KW-0472">Membrane</keyword>
<protein>
    <submittedName>
        <fullName evidence="2">Uncharacterized protein</fullName>
    </submittedName>
</protein>